<protein>
    <submittedName>
        <fullName evidence="3">Chaperone of endosialidase</fullName>
    </submittedName>
</protein>
<reference evidence="3 4" key="1">
    <citation type="submission" date="2017-06" db="EMBL/GenBank/DDBJ databases">
        <authorList>
            <person name="Kim H.J."/>
            <person name="Triplett B.A."/>
        </authorList>
    </citation>
    <scope>NUCLEOTIDE SEQUENCE [LARGE SCALE GENOMIC DNA]</scope>
    <source>
        <strain evidence="3 4">DSM 25597</strain>
    </source>
</reference>
<dbReference type="Gene3D" id="2.150.10.10">
    <property type="entry name" value="Serralysin-like metalloprotease, C-terminal"/>
    <property type="match status" value="1"/>
</dbReference>
<dbReference type="Pfam" id="PF13884">
    <property type="entry name" value="Peptidase_S74"/>
    <property type="match status" value="1"/>
</dbReference>
<sequence>MRTKIFFILIFCFYVGVHAQNSMSYKAIIKDDQGIPLSDLLIVIQFGILQSDDQTLVYSELHTPTTDANGLIFLNIGEGTVLNGTYASINWASDTHFLNVQVNSGNGLVDLGTTQFLAVPYAISAQTAKNVNGLEAIDEGDGIGWRLVDSNPNFYGSIGFGAVDLSRSTSNGLVNGATGQYAFAIGFNNRASGSSSFVGGENNITSGAGAVAFGTGNVAAGITSFVSGISLRTDAFMSTAFGTGNIGGGDPDSWVLTDPLFEIGNSPGPVQGNAVTVLKNGNTGIGTSNPQERLHVANGRLRIGSETVEDTGSNRLEWNTSLFPDTDDSFQLGSSALRWRAVWATDGTINTSDRREKRDIQQLNYGLREILDLNPVRFRWKAKPEQGEKLGLIAQDVLEIIPEVVKTHEYATTSDDEDATLEKKKLDRLGVYYNDLIPVLIKAIQEQQQLIDQQNKKIDLLSQQTMAIAKLQERIVQLEQNNQ</sequence>
<evidence type="ECO:0000313" key="3">
    <source>
        <dbReference type="EMBL" id="SNS26335.1"/>
    </source>
</evidence>
<dbReference type="Proteomes" id="UP000198379">
    <property type="component" value="Unassembled WGS sequence"/>
</dbReference>
<feature type="coiled-coil region" evidence="1">
    <location>
        <begin position="444"/>
        <end position="481"/>
    </location>
</feature>
<dbReference type="CDD" id="cd12820">
    <property type="entry name" value="LbR_YadA-like"/>
    <property type="match status" value="1"/>
</dbReference>
<accession>A0A239D1M7</accession>
<dbReference type="Gene3D" id="1.10.10.10">
    <property type="entry name" value="Winged helix-like DNA-binding domain superfamily/Winged helix DNA-binding domain"/>
    <property type="match status" value="1"/>
</dbReference>
<dbReference type="SUPFAM" id="SSF101967">
    <property type="entry name" value="Adhesin YadA, collagen-binding domain"/>
    <property type="match status" value="1"/>
</dbReference>
<dbReference type="EMBL" id="FZNY01000009">
    <property type="protein sequence ID" value="SNS26335.1"/>
    <property type="molecule type" value="Genomic_DNA"/>
</dbReference>
<feature type="domain" description="Peptidase S74" evidence="2">
    <location>
        <begin position="352"/>
        <end position="458"/>
    </location>
</feature>
<keyword evidence="4" id="KW-1185">Reference proteome</keyword>
<dbReference type="OrthoDB" id="1183114at2"/>
<proteinExistence type="predicted"/>
<gene>
    <name evidence="3" type="ORF">SAMN06265376_109101</name>
</gene>
<dbReference type="PROSITE" id="PS51688">
    <property type="entry name" value="ICA"/>
    <property type="match status" value="1"/>
</dbReference>
<evidence type="ECO:0000256" key="1">
    <source>
        <dbReference type="SAM" id="Coils"/>
    </source>
</evidence>
<dbReference type="AlphaFoldDB" id="A0A239D1M7"/>
<dbReference type="InterPro" id="IPR036388">
    <property type="entry name" value="WH-like_DNA-bd_sf"/>
</dbReference>
<dbReference type="InterPro" id="IPR011049">
    <property type="entry name" value="Serralysin-like_metalloprot_C"/>
</dbReference>
<keyword evidence="1" id="KW-0175">Coiled coil</keyword>
<name>A0A239D1M7_9FLAO</name>
<evidence type="ECO:0000259" key="2">
    <source>
        <dbReference type="PROSITE" id="PS51688"/>
    </source>
</evidence>
<evidence type="ECO:0000313" key="4">
    <source>
        <dbReference type="Proteomes" id="UP000198379"/>
    </source>
</evidence>
<organism evidence="3 4">
    <name type="scientific">Dokdonia pacifica</name>
    <dbReference type="NCBI Taxonomy" id="1627892"/>
    <lineage>
        <taxon>Bacteria</taxon>
        <taxon>Pseudomonadati</taxon>
        <taxon>Bacteroidota</taxon>
        <taxon>Flavobacteriia</taxon>
        <taxon>Flavobacteriales</taxon>
        <taxon>Flavobacteriaceae</taxon>
        <taxon>Dokdonia</taxon>
    </lineage>
</organism>
<dbReference type="InterPro" id="IPR030392">
    <property type="entry name" value="S74_ICA"/>
</dbReference>